<accession>A0A7Z2ZQA1</accession>
<dbReference type="EMBL" id="CP051680">
    <property type="protein sequence ID" value="QJD87755.1"/>
    <property type="molecule type" value="Genomic_DNA"/>
</dbReference>
<protein>
    <recommendedName>
        <fullName evidence="3">SGNH hydrolase-type esterase domain-containing protein</fullName>
    </recommendedName>
</protein>
<dbReference type="InterPro" id="IPR036514">
    <property type="entry name" value="SGNH_hydro_sf"/>
</dbReference>
<reference evidence="1 2" key="1">
    <citation type="submission" date="2020-04" db="EMBL/GenBank/DDBJ databases">
        <title>Genome sequencing of novel species.</title>
        <authorList>
            <person name="Heo J."/>
            <person name="Kim S.-J."/>
            <person name="Kim J.-S."/>
            <person name="Hong S.-B."/>
            <person name="Kwon S.-W."/>
        </authorList>
    </citation>
    <scope>NUCLEOTIDE SEQUENCE [LARGE SCALE GENOMIC DNA]</scope>
    <source>
        <strain evidence="1 2">MFER-1</strain>
    </source>
</reference>
<dbReference type="Gene3D" id="3.40.50.1110">
    <property type="entry name" value="SGNH hydrolase"/>
    <property type="match status" value="1"/>
</dbReference>
<evidence type="ECO:0008006" key="3">
    <source>
        <dbReference type="Google" id="ProtNLM"/>
    </source>
</evidence>
<dbReference type="SUPFAM" id="SSF52266">
    <property type="entry name" value="SGNH hydrolase"/>
    <property type="match status" value="1"/>
</dbReference>
<dbReference type="AlphaFoldDB" id="A0A7Z2ZQA1"/>
<dbReference type="KEGG" id="cheb:HH215_34225"/>
<name>A0A7Z2ZQA1_9BACL</name>
<keyword evidence="2" id="KW-1185">Reference proteome</keyword>
<evidence type="ECO:0000313" key="1">
    <source>
        <dbReference type="EMBL" id="QJD87755.1"/>
    </source>
</evidence>
<sequence length="58" mass="6134">MIGKLMKTKPDRVIDTLSVAGKSSPSEWLEADGIHPSAEGQIAIAKRLVEALTGGTEE</sequence>
<dbReference type="Proteomes" id="UP000502248">
    <property type="component" value="Chromosome"/>
</dbReference>
<gene>
    <name evidence="1" type="ORF">HH215_34225</name>
</gene>
<evidence type="ECO:0000313" key="2">
    <source>
        <dbReference type="Proteomes" id="UP000502248"/>
    </source>
</evidence>
<organism evidence="1 2">
    <name type="scientific">Cohnella herbarum</name>
    <dbReference type="NCBI Taxonomy" id="2728023"/>
    <lineage>
        <taxon>Bacteria</taxon>
        <taxon>Bacillati</taxon>
        <taxon>Bacillota</taxon>
        <taxon>Bacilli</taxon>
        <taxon>Bacillales</taxon>
        <taxon>Paenibacillaceae</taxon>
        <taxon>Cohnella</taxon>
    </lineage>
</organism>
<dbReference type="RefSeq" id="WP_169283997.1">
    <property type="nucleotide sequence ID" value="NZ_CP051680.1"/>
</dbReference>
<proteinExistence type="predicted"/>